<evidence type="ECO:0000313" key="1">
    <source>
        <dbReference type="EMBL" id="MFH4977289.1"/>
    </source>
</evidence>
<organism evidence="1 2">
    <name type="scientific">Gnathostoma spinigerum</name>
    <dbReference type="NCBI Taxonomy" id="75299"/>
    <lineage>
        <taxon>Eukaryota</taxon>
        <taxon>Metazoa</taxon>
        <taxon>Ecdysozoa</taxon>
        <taxon>Nematoda</taxon>
        <taxon>Chromadorea</taxon>
        <taxon>Rhabditida</taxon>
        <taxon>Spirurina</taxon>
        <taxon>Gnathostomatomorpha</taxon>
        <taxon>Gnathostomatoidea</taxon>
        <taxon>Gnathostomatidae</taxon>
        <taxon>Gnathostoma</taxon>
    </lineage>
</organism>
<proteinExistence type="predicted"/>
<comment type="caution">
    <text evidence="1">The sequence shown here is derived from an EMBL/GenBank/DDBJ whole genome shotgun (WGS) entry which is preliminary data.</text>
</comment>
<gene>
    <name evidence="1" type="ORF">AB6A40_003998</name>
</gene>
<name>A0ABD6EGM7_9BILA</name>
<dbReference type="AlphaFoldDB" id="A0ABD6EGM7"/>
<protein>
    <submittedName>
        <fullName evidence="1">Uncharacterized protein</fullName>
    </submittedName>
</protein>
<reference evidence="1 2" key="1">
    <citation type="submission" date="2024-08" db="EMBL/GenBank/DDBJ databases">
        <title>Gnathostoma spinigerum genome.</title>
        <authorList>
            <person name="Gonzalez-Bertolin B."/>
            <person name="Monzon S."/>
            <person name="Zaballos A."/>
            <person name="Jimenez P."/>
            <person name="Dekumyoy P."/>
            <person name="Varona S."/>
            <person name="Cuesta I."/>
            <person name="Sumanam S."/>
            <person name="Adisakwattana P."/>
            <person name="Gasser R.B."/>
            <person name="Hernandez-Gonzalez A."/>
            <person name="Young N.D."/>
            <person name="Perteguer M.J."/>
        </authorList>
    </citation>
    <scope>NUCLEOTIDE SEQUENCE [LARGE SCALE GENOMIC DNA]</scope>
    <source>
        <strain evidence="1">AL3</strain>
        <tissue evidence="1">Liver</tissue>
    </source>
</reference>
<dbReference type="Proteomes" id="UP001608902">
    <property type="component" value="Unassembled WGS sequence"/>
</dbReference>
<evidence type="ECO:0000313" key="2">
    <source>
        <dbReference type="Proteomes" id="UP001608902"/>
    </source>
</evidence>
<accession>A0ABD6EGM7</accession>
<dbReference type="EMBL" id="JBGFUD010002193">
    <property type="protein sequence ID" value="MFH4977289.1"/>
    <property type="molecule type" value="Genomic_DNA"/>
</dbReference>
<keyword evidence="2" id="KW-1185">Reference proteome</keyword>
<sequence>MAKKSILPMSLPAFGKKVTEDMKGKACSQSRRNASAYIKLRIRIDPNEPYSLDIICNDIPSVLNRNCYYDASDILTSGYGPTHVTGHDFLRADSCCSPKETQSNAVARLGQSWKSCPNGPFMVC</sequence>